<dbReference type="Gene3D" id="3.30.70.1560">
    <property type="entry name" value="Alpha-L RNA-binding motif"/>
    <property type="match status" value="1"/>
</dbReference>
<organism evidence="4 5">
    <name type="scientific">Candidatus Zambryskibacteria bacterium CG22_combo_CG10-13_8_21_14_all_42_17</name>
    <dbReference type="NCBI Taxonomy" id="1975118"/>
    <lineage>
        <taxon>Bacteria</taxon>
        <taxon>Candidatus Zambryskiibacteriota</taxon>
    </lineage>
</organism>
<comment type="caution">
    <text evidence="4">The sequence shown here is derived from an EMBL/GenBank/DDBJ whole genome shotgun (WGS) entry which is preliminary data.</text>
</comment>
<keyword evidence="2" id="KW-0413">Isomerase</keyword>
<evidence type="ECO:0000256" key="2">
    <source>
        <dbReference type="ARBA" id="ARBA00023235"/>
    </source>
</evidence>
<dbReference type="Pfam" id="PF00849">
    <property type="entry name" value="PseudoU_synth_2"/>
    <property type="match status" value="1"/>
</dbReference>
<dbReference type="PANTHER" id="PTHR47683:SF2">
    <property type="entry name" value="RNA-BINDING S4 DOMAIN-CONTAINING PROTEIN"/>
    <property type="match status" value="1"/>
</dbReference>
<feature type="domain" description="Pseudouridine synthase RsuA/RluA-like" evidence="3">
    <location>
        <begin position="6"/>
        <end position="52"/>
    </location>
</feature>
<dbReference type="EMBL" id="PCST01000025">
    <property type="protein sequence ID" value="PIP55626.1"/>
    <property type="molecule type" value="Genomic_DNA"/>
</dbReference>
<dbReference type="GO" id="GO:0009982">
    <property type="term" value="F:pseudouridine synthase activity"/>
    <property type="evidence" value="ECO:0007669"/>
    <property type="project" value="InterPro"/>
</dbReference>
<proteinExistence type="inferred from homology"/>
<protein>
    <recommendedName>
        <fullName evidence="3">Pseudouridine synthase RsuA/RluA-like domain-containing protein</fullName>
    </recommendedName>
</protein>
<dbReference type="AlphaFoldDB" id="A0A2H0BDB7"/>
<dbReference type="InterPro" id="IPR050343">
    <property type="entry name" value="RsuA_PseudoU_synthase"/>
</dbReference>
<dbReference type="GO" id="GO:0003723">
    <property type="term" value="F:RNA binding"/>
    <property type="evidence" value="ECO:0007669"/>
    <property type="project" value="InterPro"/>
</dbReference>
<dbReference type="Proteomes" id="UP000229794">
    <property type="component" value="Unassembled WGS sequence"/>
</dbReference>
<dbReference type="GO" id="GO:0140098">
    <property type="term" value="F:catalytic activity, acting on RNA"/>
    <property type="evidence" value="ECO:0007669"/>
    <property type="project" value="UniProtKB-ARBA"/>
</dbReference>
<dbReference type="InterPro" id="IPR006145">
    <property type="entry name" value="PsdUridine_synth_RsuA/RluA"/>
</dbReference>
<dbReference type="Gene3D" id="3.30.70.580">
    <property type="entry name" value="Pseudouridine synthase I, catalytic domain, N-terminal subdomain"/>
    <property type="match status" value="1"/>
</dbReference>
<reference evidence="4 5" key="1">
    <citation type="submission" date="2017-09" db="EMBL/GenBank/DDBJ databases">
        <title>Depth-based differentiation of microbial function through sediment-hosted aquifers and enrichment of novel symbionts in the deep terrestrial subsurface.</title>
        <authorList>
            <person name="Probst A.J."/>
            <person name="Ladd B."/>
            <person name="Jarett J.K."/>
            <person name="Geller-Mcgrath D.E."/>
            <person name="Sieber C.M."/>
            <person name="Emerson J.B."/>
            <person name="Anantharaman K."/>
            <person name="Thomas B.C."/>
            <person name="Malmstrom R."/>
            <person name="Stieglmeier M."/>
            <person name="Klingl A."/>
            <person name="Woyke T."/>
            <person name="Ryan C.M."/>
            <person name="Banfield J.F."/>
        </authorList>
    </citation>
    <scope>NUCLEOTIDE SEQUENCE [LARGE SCALE GENOMIC DNA]</scope>
    <source>
        <strain evidence="4">CG22_combo_CG10-13_8_21_14_all_42_17</strain>
    </source>
</reference>
<evidence type="ECO:0000313" key="4">
    <source>
        <dbReference type="EMBL" id="PIP55626.1"/>
    </source>
</evidence>
<evidence type="ECO:0000313" key="5">
    <source>
        <dbReference type="Proteomes" id="UP000229794"/>
    </source>
</evidence>
<dbReference type="InterPro" id="IPR042092">
    <property type="entry name" value="PsdUridine_s_RsuA/RluB/E/F_cat"/>
</dbReference>
<evidence type="ECO:0000259" key="3">
    <source>
        <dbReference type="Pfam" id="PF00849"/>
    </source>
</evidence>
<dbReference type="SUPFAM" id="SSF55120">
    <property type="entry name" value="Pseudouridine synthase"/>
    <property type="match status" value="1"/>
</dbReference>
<gene>
    <name evidence="4" type="ORF">COX06_02100</name>
</gene>
<dbReference type="InterPro" id="IPR018496">
    <property type="entry name" value="PsdUridine_synth_RsuA/RluB_CS"/>
</dbReference>
<dbReference type="GO" id="GO:0006364">
    <property type="term" value="P:rRNA processing"/>
    <property type="evidence" value="ECO:0007669"/>
    <property type="project" value="UniProtKB-ARBA"/>
</dbReference>
<comment type="similarity">
    <text evidence="1">Belongs to the pseudouridine synthase RsuA family.</text>
</comment>
<evidence type="ECO:0000256" key="1">
    <source>
        <dbReference type="ARBA" id="ARBA00008348"/>
    </source>
</evidence>
<sequence length="62" mass="7147">MVPIKGIFPVGRLDKDSSGLIILTNDGRITKGLLDPKYYHEKEYVVTIKGKLRPNFREKMEK</sequence>
<accession>A0A2H0BDB7</accession>
<dbReference type="InterPro" id="IPR020094">
    <property type="entry name" value="TruA/RsuA/RluB/E/F_N"/>
</dbReference>
<dbReference type="GO" id="GO:0001522">
    <property type="term" value="P:pseudouridine synthesis"/>
    <property type="evidence" value="ECO:0007669"/>
    <property type="project" value="InterPro"/>
</dbReference>
<dbReference type="InterPro" id="IPR020103">
    <property type="entry name" value="PsdUridine_synth_cat_dom_sf"/>
</dbReference>
<name>A0A2H0BDB7_9BACT</name>
<dbReference type="PROSITE" id="PS01149">
    <property type="entry name" value="PSI_RSU"/>
    <property type="match status" value="1"/>
</dbReference>
<dbReference type="PANTHER" id="PTHR47683">
    <property type="entry name" value="PSEUDOURIDINE SYNTHASE FAMILY PROTEIN-RELATED"/>
    <property type="match status" value="1"/>
</dbReference>